<dbReference type="PANTHER" id="PTHR33169:SF14">
    <property type="entry name" value="TRANSCRIPTIONAL REGULATOR RV3488"/>
    <property type="match status" value="1"/>
</dbReference>
<evidence type="ECO:0000259" key="1">
    <source>
        <dbReference type="Pfam" id="PF03551"/>
    </source>
</evidence>
<dbReference type="Proteomes" id="UP000199230">
    <property type="component" value="Unassembled WGS sequence"/>
</dbReference>
<dbReference type="InterPro" id="IPR036390">
    <property type="entry name" value="WH_DNA-bd_sf"/>
</dbReference>
<dbReference type="SUPFAM" id="SSF46785">
    <property type="entry name" value="Winged helix' DNA-binding domain"/>
    <property type="match status" value="1"/>
</dbReference>
<organism evidence="2 3">
    <name type="scientific">Tindallia californiensis</name>
    <dbReference type="NCBI Taxonomy" id="159292"/>
    <lineage>
        <taxon>Bacteria</taxon>
        <taxon>Bacillati</taxon>
        <taxon>Bacillota</taxon>
        <taxon>Clostridia</taxon>
        <taxon>Peptostreptococcales</taxon>
        <taxon>Tindalliaceae</taxon>
        <taxon>Tindallia</taxon>
    </lineage>
</organism>
<dbReference type="InterPro" id="IPR036388">
    <property type="entry name" value="WH-like_DNA-bd_sf"/>
</dbReference>
<dbReference type="Gene3D" id="1.10.10.10">
    <property type="entry name" value="Winged helix-like DNA-binding domain superfamily/Winged helix DNA-binding domain"/>
    <property type="match status" value="1"/>
</dbReference>
<proteinExistence type="predicted"/>
<dbReference type="Pfam" id="PF03551">
    <property type="entry name" value="PadR"/>
    <property type="match status" value="1"/>
</dbReference>
<evidence type="ECO:0000313" key="2">
    <source>
        <dbReference type="EMBL" id="SDY29293.1"/>
    </source>
</evidence>
<accession>A0A1H3IN84</accession>
<dbReference type="PANTHER" id="PTHR33169">
    <property type="entry name" value="PADR-FAMILY TRANSCRIPTIONAL REGULATOR"/>
    <property type="match status" value="1"/>
</dbReference>
<dbReference type="AlphaFoldDB" id="A0A1H3IN84"/>
<name>A0A1H3IN84_9FIRM</name>
<dbReference type="OrthoDB" id="9808017at2"/>
<protein>
    <submittedName>
        <fullName evidence="2">DNA-binding transcriptional regulator, PadR family</fullName>
    </submittedName>
</protein>
<dbReference type="InterPro" id="IPR005149">
    <property type="entry name" value="Tscrpt_reg_PadR_N"/>
</dbReference>
<dbReference type="EMBL" id="FNPV01000001">
    <property type="protein sequence ID" value="SDY29293.1"/>
    <property type="molecule type" value="Genomic_DNA"/>
</dbReference>
<dbReference type="STRING" id="159292.SAMN05192546_101226"/>
<evidence type="ECO:0000313" key="3">
    <source>
        <dbReference type="Proteomes" id="UP000199230"/>
    </source>
</evidence>
<reference evidence="2 3" key="1">
    <citation type="submission" date="2016-10" db="EMBL/GenBank/DDBJ databases">
        <authorList>
            <person name="de Groot N.N."/>
        </authorList>
    </citation>
    <scope>NUCLEOTIDE SEQUENCE [LARGE SCALE GENOMIC DNA]</scope>
    <source>
        <strain evidence="2 3">APO</strain>
    </source>
</reference>
<dbReference type="GO" id="GO:0003677">
    <property type="term" value="F:DNA binding"/>
    <property type="evidence" value="ECO:0007669"/>
    <property type="project" value="UniProtKB-KW"/>
</dbReference>
<sequence>MQDKVLRKFFLGFIQIHILHHAKKEAFYGAWMIEELKEHGYEMSPGTLYPLLHNMESNGLIKKTEKTVAGKIRKYYQITPLGNDILAEARQKALELLKEIND</sequence>
<gene>
    <name evidence="2" type="ORF">SAMN05192546_101226</name>
</gene>
<keyword evidence="3" id="KW-1185">Reference proteome</keyword>
<dbReference type="InterPro" id="IPR052509">
    <property type="entry name" value="Metal_resp_DNA-bind_regulator"/>
</dbReference>
<feature type="domain" description="Transcription regulator PadR N-terminal" evidence="1">
    <location>
        <begin position="18"/>
        <end position="87"/>
    </location>
</feature>
<keyword evidence="2" id="KW-0238">DNA-binding</keyword>
<dbReference type="RefSeq" id="WP_093310096.1">
    <property type="nucleotide sequence ID" value="NZ_FNPV01000001.1"/>
</dbReference>